<dbReference type="PROSITE" id="PS00708">
    <property type="entry name" value="PRO_ENDOPEP_SER"/>
    <property type="match status" value="1"/>
</dbReference>
<evidence type="ECO:0000256" key="1">
    <source>
        <dbReference type="ARBA" id="ARBA00022670"/>
    </source>
</evidence>
<protein>
    <submittedName>
        <fullName evidence="7">Prolyl oligopeptidase family serine peptidase</fullName>
    </submittedName>
</protein>
<dbReference type="EMBL" id="WELI01000002">
    <property type="protein sequence ID" value="KAB7731685.1"/>
    <property type="molecule type" value="Genomic_DNA"/>
</dbReference>
<dbReference type="Pfam" id="PF00930">
    <property type="entry name" value="DPPIV_N"/>
    <property type="match status" value="1"/>
</dbReference>
<evidence type="ECO:0000259" key="5">
    <source>
        <dbReference type="Pfam" id="PF00326"/>
    </source>
</evidence>
<evidence type="ECO:0000313" key="7">
    <source>
        <dbReference type="EMBL" id="KAB7731685.1"/>
    </source>
</evidence>
<sequence length="743" mass="84245">MHFSLRGWFTALCLVGALTTQAQVAPPKQITLDDIWGQNAGTFTPRTVQGVNWMKAGGFYTTLANDRIVKYSITDGKAVDTLFDARTTRAGGQVLSLDDYQLSADEQKLLLTTAEEPIYRRSSRATFYVYDLSTRQLRLLSQGDKQQYATFSPDGRKVAFVRDNNLFTVELAMMAEKQLTTDGKRNEIINGGADWVYEEEFSMARAFEWSPDSRRLAFIRFDEREVPEYNMQVWGELYPADYKFKYPKAGDNNSQVSVWVADAATGQKLRMETGSPAETDVYLPRIQWTRNPNLLSIRRLNRLQTQLDLLHADATTGKSVVILTETPVNTLGGQPSYVDLEFTDDLTYLADGQTFIWTSERSGFKHVYRYDMTGRLLGPVTAGNYEVLALLGVDEKKQVAYYLSAEVSPLEKHLYKIGLDGKNKQRLTMSRGSHSANFSPDFAYYLLSHTTANTPLTVSLFRAGAPDAKPLRVLETNENLRRRLNLYPLSAKRFFTVPIPTGERLNAWMIRPTNFDSTKRHPVLMFVYGGPGSQTVKNEWDSRDYFWYQMLAQKGYIIVSVDNRGTGARGNAFRTVTYGQLGKIETQDQISAAKYLKALPYVDPARVGIWGWSYGGYMTSLCMTLGADVFKTGIAVAPVTNWRFYDTIYTERYLKRPQDNPQGYDENSPVTHADKLKGNFLLIHGTGDDNVHFQNSVEFVNALVAAGKPFRSFYYPNRNHGIYGGNTRQHLYQMLTDFILEKL</sequence>
<dbReference type="Pfam" id="PF00326">
    <property type="entry name" value="Peptidase_S9"/>
    <property type="match status" value="1"/>
</dbReference>
<organism evidence="7 8">
    <name type="scientific">Rudanella paleaurantiibacter</name>
    <dbReference type="NCBI Taxonomy" id="2614655"/>
    <lineage>
        <taxon>Bacteria</taxon>
        <taxon>Pseudomonadati</taxon>
        <taxon>Bacteroidota</taxon>
        <taxon>Cytophagia</taxon>
        <taxon>Cytophagales</taxon>
        <taxon>Cytophagaceae</taxon>
        <taxon>Rudanella</taxon>
    </lineage>
</organism>
<keyword evidence="4" id="KW-0732">Signal</keyword>
<dbReference type="Gene3D" id="3.40.50.1820">
    <property type="entry name" value="alpha/beta hydrolase"/>
    <property type="match status" value="1"/>
</dbReference>
<dbReference type="SUPFAM" id="SSF53474">
    <property type="entry name" value="alpha/beta-Hydrolases"/>
    <property type="match status" value="1"/>
</dbReference>
<dbReference type="InterPro" id="IPR050278">
    <property type="entry name" value="Serine_Prot_S9B/DPPIV"/>
</dbReference>
<proteinExistence type="predicted"/>
<dbReference type="InterPro" id="IPR002471">
    <property type="entry name" value="Pept_S9_AS"/>
</dbReference>
<dbReference type="GO" id="GO:0006508">
    <property type="term" value="P:proteolysis"/>
    <property type="evidence" value="ECO:0007669"/>
    <property type="project" value="UniProtKB-KW"/>
</dbReference>
<keyword evidence="2" id="KW-0378">Hydrolase</keyword>
<dbReference type="InterPro" id="IPR002469">
    <property type="entry name" value="Peptidase_S9B_N"/>
</dbReference>
<dbReference type="RefSeq" id="WP_152123284.1">
    <property type="nucleotide sequence ID" value="NZ_WELI01000002.1"/>
</dbReference>
<feature type="domain" description="Peptidase S9 prolyl oligopeptidase catalytic" evidence="5">
    <location>
        <begin position="549"/>
        <end position="743"/>
    </location>
</feature>
<accession>A0A7J5U3S2</accession>
<dbReference type="PANTHER" id="PTHR11731:SF193">
    <property type="entry name" value="DIPEPTIDYL PEPTIDASE 9"/>
    <property type="match status" value="1"/>
</dbReference>
<name>A0A7J5U3S2_9BACT</name>
<gene>
    <name evidence="7" type="ORF">F5984_05515</name>
</gene>
<evidence type="ECO:0000313" key="8">
    <source>
        <dbReference type="Proteomes" id="UP000488299"/>
    </source>
</evidence>
<dbReference type="AlphaFoldDB" id="A0A7J5U3S2"/>
<keyword evidence="3" id="KW-0325">Glycoprotein</keyword>
<dbReference type="InterPro" id="IPR029058">
    <property type="entry name" value="AB_hydrolase_fold"/>
</dbReference>
<reference evidence="7 8" key="1">
    <citation type="submission" date="2019-10" db="EMBL/GenBank/DDBJ databases">
        <title>Rudanella paleaurantiibacter sp. nov., isolated from sludge.</title>
        <authorList>
            <person name="Xu S.Q."/>
        </authorList>
    </citation>
    <scope>NUCLEOTIDE SEQUENCE [LARGE SCALE GENOMIC DNA]</scope>
    <source>
        <strain evidence="7 8">HX-22-17</strain>
    </source>
</reference>
<dbReference type="GO" id="GO:0008239">
    <property type="term" value="F:dipeptidyl-peptidase activity"/>
    <property type="evidence" value="ECO:0007669"/>
    <property type="project" value="TreeGrafter"/>
</dbReference>
<dbReference type="PANTHER" id="PTHR11731">
    <property type="entry name" value="PROTEASE FAMILY S9B,C DIPEPTIDYL-PEPTIDASE IV-RELATED"/>
    <property type="match status" value="1"/>
</dbReference>
<keyword evidence="1" id="KW-0645">Protease</keyword>
<evidence type="ECO:0000256" key="4">
    <source>
        <dbReference type="SAM" id="SignalP"/>
    </source>
</evidence>
<comment type="caution">
    <text evidence="7">The sequence shown here is derived from an EMBL/GenBank/DDBJ whole genome shotgun (WGS) entry which is preliminary data.</text>
</comment>
<keyword evidence="8" id="KW-1185">Reference proteome</keyword>
<dbReference type="Proteomes" id="UP000488299">
    <property type="component" value="Unassembled WGS sequence"/>
</dbReference>
<dbReference type="InterPro" id="IPR001375">
    <property type="entry name" value="Peptidase_S9_cat"/>
</dbReference>
<dbReference type="SUPFAM" id="SSF82171">
    <property type="entry name" value="DPP6 N-terminal domain-like"/>
    <property type="match status" value="1"/>
</dbReference>
<dbReference type="Gene3D" id="2.140.10.30">
    <property type="entry name" value="Dipeptidylpeptidase IV, N-terminal domain"/>
    <property type="match status" value="1"/>
</dbReference>
<evidence type="ECO:0000256" key="3">
    <source>
        <dbReference type="ARBA" id="ARBA00023180"/>
    </source>
</evidence>
<dbReference type="FunFam" id="3.40.50.1820:FF:000003">
    <property type="entry name" value="Dipeptidyl peptidase 4"/>
    <property type="match status" value="1"/>
</dbReference>
<dbReference type="GO" id="GO:0004252">
    <property type="term" value="F:serine-type endopeptidase activity"/>
    <property type="evidence" value="ECO:0007669"/>
    <property type="project" value="InterPro"/>
</dbReference>
<evidence type="ECO:0000256" key="2">
    <source>
        <dbReference type="ARBA" id="ARBA00022801"/>
    </source>
</evidence>
<feature type="chain" id="PRO_5029722210" evidence="4">
    <location>
        <begin position="23"/>
        <end position="743"/>
    </location>
</feature>
<evidence type="ECO:0000259" key="6">
    <source>
        <dbReference type="Pfam" id="PF00930"/>
    </source>
</evidence>
<feature type="signal peptide" evidence="4">
    <location>
        <begin position="1"/>
        <end position="22"/>
    </location>
</feature>
<feature type="domain" description="Dipeptidylpeptidase IV N-terminal" evidence="6">
    <location>
        <begin position="103"/>
        <end position="455"/>
    </location>
</feature>